<dbReference type="SUPFAM" id="SSF53920">
    <property type="entry name" value="Fe-only hydrogenase"/>
    <property type="match status" value="1"/>
</dbReference>
<keyword evidence="4" id="KW-0411">Iron-sulfur</keyword>
<evidence type="ECO:0000256" key="1">
    <source>
        <dbReference type="ARBA" id="ARBA00022485"/>
    </source>
</evidence>
<protein>
    <submittedName>
        <fullName evidence="7">Iron only hydrogenase large subunit-like protein</fullName>
    </submittedName>
</protein>
<proteinExistence type="predicted"/>
<reference evidence="7 8" key="1">
    <citation type="submission" date="2019-03" db="EMBL/GenBank/DDBJ databases">
        <title>Genomic Encyclopedia of Type Strains, Phase IV (KMG-IV): sequencing the most valuable type-strain genomes for metagenomic binning, comparative biology and taxonomic classification.</title>
        <authorList>
            <person name="Goeker M."/>
        </authorList>
    </citation>
    <scope>NUCLEOTIDE SEQUENCE [LARGE SCALE GENOMIC DNA]</scope>
    <source>
        <strain evidence="7 8">DSM 28559</strain>
    </source>
</reference>
<feature type="domain" description="4Fe-4S ferredoxin-type" evidence="5">
    <location>
        <begin position="38"/>
        <end position="66"/>
    </location>
</feature>
<dbReference type="Gene3D" id="1.10.15.40">
    <property type="entry name" value="Electron transport complex subunit B, putative Fe-S cluster"/>
    <property type="match status" value="1"/>
</dbReference>
<dbReference type="OrthoDB" id="9798098at2"/>
<accession>A0A4R2LCK2</accession>
<evidence type="ECO:0000313" key="7">
    <source>
        <dbReference type="EMBL" id="TCO86017.1"/>
    </source>
</evidence>
<dbReference type="PROSITE" id="PS51379">
    <property type="entry name" value="4FE4S_FER_2"/>
    <property type="match status" value="2"/>
</dbReference>
<organism evidence="7 8">
    <name type="scientific">Frisingicoccus caecimuris</name>
    <dbReference type="NCBI Taxonomy" id="1796636"/>
    <lineage>
        <taxon>Bacteria</taxon>
        <taxon>Bacillati</taxon>
        <taxon>Bacillota</taxon>
        <taxon>Clostridia</taxon>
        <taxon>Lachnospirales</taxon>
        <taxon>Lachnospiraceae</taxon>
        <taxon>Frisingicoccus</taxon>
    </lineage>
</organism>
<dbReference type="PROSITE" id="PS51656">
    <property type="entry name" value="4FE4S"/>
    <property type="match status" value="1"/>
</dbReference>
<evidence type="ECO:0000256" key="2">
    <source>
        <dbReference type="ARBA" id="ARBA00022723"/>
    </source>
</evidence>
<evidence type="ECO:0000313" key="8">
    <source>
        <dbReference type="Proteomes" id="UP000295711"/>
    </source>
</evidence>
<sequence length="471" mass="52321">MNNHKFFHSVYLNEELCNGCINCIKRCPTQAIRVRNGKAVITSQFCIDCGECIRICAHHAKRSNYDRPDILSNFKYTVALPAPSLYSQFNNLDDINILLTALIYMGFDDVFEVASAAEIVSEVSHKYIDEHPEKWPLISTACPSVVRLIRVRFPNLIDHLLPINPPVEVAARLARKYAAEKAGIAPEDIGIIFISPCPSKVAYAKEPLGTEKSAIDGVLAIKDIYPLLLPLMLEAEKSPMNLSRAGQIGVGWGSHGGEAAGIVTDNYLAADGIDNVIRVLEDLEDEKFSNLSFIELNSCDGGCVGGVLTVENPYVAQAKLKKLNRHLPEVVTHAPADLTEEEIYWTEEVEYLPVFRLGDSMKESIMMMNRVERLCQKFPGLDCGACGAPTCKALAEDIVRGKANETYCIHILKDQIHSLTRSMNSLVNSASAYEMKGNDYRYIFKQYLKTLLSDISLLDAALNLNKEDKDE</sequence>
<feature type="domain" description="4Fe-4S" evidence="6">
    <location>
        <begin position="366"/>
        <end position="425"/>
    </location>
</feature>
<feature type="domain" description="4Fe-4S ferredoxin-type" evidence="5">
    <location>
        <begin position="8"/>
        <end position="37"/>
    </location>
</feature>
<keyword evidence="1" id="KW-0004">4Fe-4S</keyword>
<gene>
    <name evidence="7" type="ORF">EV212_102335</name>
</gene>
<dbReference type="InterPro" id="IPR017900">
    <property type="entry name" value="4Fe4S_Fe_S_CS"/>
</dbReference>
<dbReference type="Pfam" id="PF02906">
    <property type="entry name" value="Fe_hyd_lg_C"/>
    <property type="match status" value="1"/>
</dbReference>
<dbReference type="InterPro" id="IPR009016">
    <property type="entry name" value="Fe_hydrogenase"/>
</dbReference>
<evidence type="ECO:0000259" key="6">
    <source>
        <dbReference type="PROSITE" id="PS51656"/>
    </source>
</evidence>
<name>A0A4R2LCK2_9FIRM</name>
<dbReference type="Proteomes" id="UP000295711">
    <property type="component" value="Unassembled WGS sequence"/>
</dbReference>
<dbReference type="EMBL" id="SLXA01000002">
    <property type="protein sequence ID" value="TCO86017.1"/>
    <property type="molecule type" value="Genomic_DNA"/>
</dbReference>
<dbReference type="GO" id="GO:0051539">
    <property type="term" value="F:4 iron, 4 sulfur cluster binding"/>
    <property type="evidence" value="ECO:0007669"/>
    <property type="project" value="UniProtKB-KW"/>
</dbReference>
<dbReference type="AlphaFoldDB" id="A0A4R2LCK2"/>
<dbReference type="RefSeq" id="WP_132089162.1">
    <property type="nucleotide sequence ID" value="NZ_JANKAQ010000001.1"/>
</dbReference>
<dbReference type="InterPro" id="IPR050395">
    <property type="entry name" value="4Fe4S_Ferredoxin_RnfB"/>
</dbReference>
<dbReference type="InterPro" id="IPR017896">
    <property type="entry name" value="4Fe4S_Fe-S-bd"/>
</dbReference>
<dbReference type="Pfam" id="PF13237">
    <property type="entry name" value="Fer4_10"/>
    <property type="match status" value="1"/>
</dbReference>
<evidence type="ECO:0000256" key="3">
    <source>
        <dbReference type="ARBA" id="ARBA00023004"/>
    </source>
</evidence>
<dbReference type="GO" id="GO:0046872">
    <property type="term" value="F:metal ion binding"/>
    <property type="evidence" value="ECO:0007669"/>
    <property type="project" value="UniProtKB-KW"/>
</dbReference>
<dbReference type="InterPro" id="IPR004108">
    <property type="entry name" value="Fe_hydrogenase_lsu_C"/>
</dbReference>
<comment type="caution">
    <text evidence="7">The sequence shown here is derived from an EMBL/GenBank/DDBJ whole genome shotgun (WGS) entry which is preliminary data.</text>
</comment>
<dbReference type="PANTHER" id="PTHR43560:SF1">
    <property type="entry name" value="ION-TRANSLOCATING OXIDOREDUCTASE COMPLEX SUBUNIT B"/>
    <property type="match status" value="1"/>
</dbReference>
<dbReference type="Gene3D" id="3.30.70.20">
    <property type="match status" value="1"/>
</dbReference>
<keyword evidence="2" id="KW-0479">Metal-binding</keyword>
<dbReference type="InterPro" id="IPR007202">
    <property type="entry name" value="4Fe-4S_dom"/>
</dbReference>
<dbReference type="PANTHER" id="PTHR43560">
    <property type="entry name" value="ION-TRANSLOCATING OXIDOREDUCTASE COMPLEX SUBUNIT B"/>
    <property type="match status" value="1"/>
</dbReference>
<keyword evidence="3" id="KW-0408">Iron</keyword>
<keyword evidence="8" id="KW-1185">Reference proteome</keyword>
<dbReference type="Gene3D" id="3.40.950.10">
    <property type="entry name" value="Fe-only Hydrogenase (Larger Subunit), Chain L, domain 3"/>
    <property type="match status" value="1"/>
</dbReference>
<evidence type="ECO:0000256" key="4">
    <source>
        <dbReference type="ARBA" id="ARBA00023014"/>
    </source>
</evidence>
<dbReference type="Pfam" id="PF04060">
    <property type="entry name" value="FeS"/>
    <property type="match status" value="1"/>
</dbReference>
<dbReference type="PROSITE" id="PS00198">
    <property type="entry name" value="4FE4S_FER_1"/>
    <property type="match status" value="1"/>
</dbReference>
<dbReference type="SUPFAM" id="SSF54862">
    <property type="entry name" value="4Fe-4S ferredoxins"/>
    <property type="match status" value="1"/>
</dbReference>
<evidence type="ECO:0000259" key="5">
    <source>
        <dbReference type="PROSITE" id="PS51379"/>
    </source>
</evidence>